<feature type="region of interest" description="Disordered" evidence="1">
    <location>
        <begin position="192"/>
        <end position="297"/>
    </location>
</feature>
<reference evidence="2" key="1">
    <citation type="submission" date="2018-12" db="EMBL/GenBank/DDBJ databases">
        <authorList>
            <person name="Syme R.A."/>
            <person name="Farfan-Caceres L."/>
            <person name="Lichtenzveig J."/>
        </authorList>
    </citation>
    <scope>NUCLEOTIDE SEQUENCE</scope>
    <source>
        <strain evidence="2">Al4</strain>
    </source>
</reference>
<feature type="region of interest" description="Disordered" evidence="1">
    <location>
        <begin position="30"/>
        <end position="73"/>
    </location>
</feature>
<evidence type="ECO:0000313" key="3">
    <source>
        <dbReference type="Proteomes" id="UP000651452"/>
    </source>
</evidence>
<protein>
    <submittedName>
        <fullName evidence="2">Uncharacterized protein</fullName>
    </submittedName>
</protein>
<name>A0A8H7MCM5_9PLEO</name>
<organism evidence="2 3">
    <name type="scientific">Ascochyta lentis</name>
    <dbReference type="NCBI Taxonomy" id="205686"/>
    <lineage>
        <taxon>Eukaryota</taxon>
        <taxon>Fungi</taxon>
        <taxon>Dikarya</taxon>
        <taxon>Ascomycota</taxon>
        <taxon>Pezizomycotina</taxon>
        <taxon>Dothideomycetes</taxon>
        <taxon>Pleosporomycetidae</taxon>
        <taxon>Pleosporales</taxon>
        <taxon>Pleosporineae</taxon>
        <taxon>Didymellaceae</taxon>
        <taxon>Ascochyta</taxon>
    </lineage>
</organism>
<accession>A0A8H7MCM5</accession>
<comment type="caution">
    <text evidence="2">The sequence shown here is derived from an EMBL/GenBank/DDBJ whole genome shotgun (WGS) entry which is preliminary data.</text>
</comment>
<evidence type="ECO:0000256" key="1">
    <source>
        <dbReference type="SAM" id="MobiDB-lite"/>
    </source>
</evidence>
<reference evidence="2" key="2">
    <citation type="submission" date="2020-09" db="EMBL/GenBank/DDBJ databases">
        <title>Reference genome assembly for Australian Ascochyta lentis isolate Al4.</title>
        <authorList>
            <person name="Lee R.C."/>
            <person name="Farfan-Caceres L.M."/>
            <person name="Debler J.W."/>
            <person name="Williams A.H."/>
            <person name="Henares B.M."/>
        </authorList>
    </citation>
    <scope>NUCLEOTIDE SEQUENCE</scope>
    <source>
        <strain evidence="2">Al4</strain>
    </source>
</reference>
<keyword evidence="3" id="KW-1185">Reference proteome</keyword>
<dbReference type="EMBL" id="RZGK01000023">
    <property type="protein sequence ID" value="KAF9690534.1"/>
    <property type="molecule type" value="Genomic_DNA"/>
</dbReference>
<dbReference type="AlphaFoldDB" id="A0A8H7MCM5"/>
<feature type="compositionally biased region" description="Basic and acidic residues" evidence="1">
    <location>
        <begin position="30"/>
        <end position="47"/>
    </location>
</feature>
<proteinExistence type="predicted"/>
<sequence>MATFIDFSFAVDAAREKRIKAERATEAERVDAEIAAEEQRREQEAARTRQGLNELHSSTLGTEESLPPTPYTTVFSAAPQAAGISPTTVGRELTLPRLGRWQRAKEFFRPGLRKKRVADEFEVAQLIASQIEQPVEAPSLPGSGLLELQAREKRRLPVSPIEEEFDVDRTRGDDDEITALPPLSGYRYQCPTYLPSSQEQVDEPSVEDLADRAMGDAEAAYDAPGNRSSTRLPLPAEWMANRPESLGAVGANSSGDLPSPSHREFLPLPDLSSPGPPLPDLSMTDSRSSMSWNDVDG</sequence>
<dbReference type="Proteomes" id="UP000651452">
    <property type="component" value="Unassembled WGS sequence"/>
</dbReference>
<feature type="compositionally biased region" description="Polar residues" evidence="1">
    <location>
        <begin position="283"/>
        <end position="297"/>
    </location>
</feature>
<dbReference type="OrthoDB" id="3799932at2759"/>
<evidence type="ECO:0000313" key="2">
    <source>
        <dbReference type="EMBL" id="KAF9690534.1"/>
    </source>
</evidence>
<gene>
    <name evidence="2" type="ORF">EKO04_011350</name>
</gene>